<feature type="chain" id="PRO_5045545755" evidence="1">
    <location>
        <begin position="27"/>
        <end position="318"/>
    </location>
</feature>
<sequence length="318" mass="33083">MRKYVCAGMIALGMSLVGGDVVAAQASESANLPVVYNALAAAPGIVAPDSPPPGANDWNCTPSAAHPYPVVLVHGTGANMRLNWNALSPLLKNNGYCVYALNFGANVITNLSGGVVHALGPVAQSAGELSAFVDQVLAATHAPKVDIVGHSQGGMMPNYYIKFLGGAPKVHHMVGLAPDNHGTDVDGLLRLANALTQAFPGLGAFVYDIVGAFAPGAVDQKFDSPFIKKLNSVPDTVSGVRYTVIASRYDQVVTPVASQFLAGENVTNVYVQDKCSLDLAEHIALAFDHIALREVLNALDPDHASTTECTPVAPYLGG</sequence>
<evidence type="ECO:0000313" key="2">
    <source>
        <dbReference type="EMBL" id="WXA99368.1"/>
    </source>
</evidence>
<gene>
    <name evidence="2" type="ORF">LZC95_21420</name>
</gene>
<dbReference type="PANTHER" id="PTHR32015:SF1">
    <property type="entry name" value="LIPASE"/>
    <property type="match status" value="1"/>
</dbReference>
<keyword evidence="1" id="KW-0732">Signal</keyword>
<keyword evidence="3" id="KW-1185">Reference proteome</keyword>
<dbReference type="RefSeq" id="WP_394850005.1">
    <property type="nucleotide sequence ID" value="NZ_CP089982.1"/>
</dbReference>
<feature type="signal peptide" evidence="1">
    <location>
        <begin position="1"/>
        <end position="26"/>
    </location>
</feature>
<protein>
    <submittedName>
        <fullName evidence="2">Alpha/beta fold hydrolase</fullName>
    </submittedName>
</protein>
<dbReference type="SUPFAM" id="SSF53474">
    <property type="entry name" value="alpha/beta-Hydrolases"/>
    <property type="match status" value="1"/>
</dbReference>
<dbReference type="Gene3D" id="3.40.50.1820">
    <property type="entry name" value="alpha/beta hydrolase"/>
    <property type="match status" value="1"/>
</dbReference>
<evidence type="ECO:0000313" key="3">
    <source>
        <dbReference type="Proteomes" id="UP001379533"/>
    </source>
</evidence>
<dbReference type="GO" id="GO:0016787">
    <property type="term" value="F:hydrolase activity"/>
    <property type="evidence" value="ECO:0007669"/>
    <property type="project" value="UniProtKB-KW"/>
</dbReference>
<reference evidence="2 3" key="1">
    <citation type="submission" date="2021-12" db="EMBL/GenBank/DDBJ databases">
        <title>Discovery of the Pendulisporaceae a myxobacterial family with distinct sporulation behavior and unique specialized metabolism.</title>
        <authorList>
            <person name="Garcia R."/>
            <person name="Popoff A."/>
            <person name="Bader C.D."/>
            <person name="Loehr J."/>
            <person name="Walesch S."/>
            <person name="Walt C."/>
            <person name="Boldt J."/>
            <person name="Bunk B."/>
            <person name="Haeckl F.J.F.P.J."/>
            <person name="Gunesch A.P."/>
            <person name="Birkelbach J."/>
            <person name="Nuebel U."/>
            <person name="Pietschmann T."/>
            <person name="Bach T."/>
            <person name="Mueller R."/>
        </authorList>
    </citation>
    <scope>NUCLEOTIDE SEQUENCE [LARGE SCALE GENOMIC DNA]</scope>
    <source>
        <strain evidence="2 3">MSr12523</strain>
    </source>
</reference>
<name>A0ABZ2KPX0_9BACT</name>
<dbReference type="EMBL" id="CP089982">
    <property type="protein sequence ID" value="WXA99368.1"/>
    <property type="molecule type" value="Genomic_DNA"/>
</dbReference>
<dbReference type="Pfam" id="PF01674">
    <property type="entry name" value="Lipase_2"/>
    <property type="match status" value="1"/>
</dbReference>
<evidence type="ECO:0000256" key="1">
    <source>
        <dbReference type="SAM" id="SignalP"/>
    </source>
</evidence>
<dbReference type="Proteomes" id="UP001379533">
    <property type="component" value="Chromosome"/>
</dbReference>
<accession>A0ABZ2KPX0</accession>
<organism evidence="2 3">
    <name type="scientific">Pendulispora brunnea</name>
    <dbReference type="NCBI Taxonomy" id="2905690"/>
    <lineage>
        <taxon>Bacteria</taxon>
        <taxon>Pseudomonadati</taxon>
        <taxon>Myxococcota</taxon>
        <taxon>Myxococcia</taxon>
        <taxon>Myxococcales</taxon>
        <taxon>Sorangiineae</taxon>
        <taxon>Pendulisporaceae</taxon>
        <taxon>Pendulispora</taxon>
    </lineage>
</organism>
<dbReference type="InterPro" id="IPR002918">
    <property type="entry name" value="Lipase_EstA/Esterase_EstB"/>
</dbReference>
<keyword evidence="2" id="KW-0378">Hydrolase</keyword>
<dbReference type="InterPro" id="IPR029058">
    <property type="entry name" value="AB_hydrolase_fold"/>
</dbReference>
<proteinExistence type="predicted"/>
<dbReference type="PANTHER" id="PTHR32015">
    <property type="entry name" value="FASTING INDUCED LIPASE"/>
    <property type="match status" value="1"/>
</dbReference>